<dbReference type="InterPro" id="IPR050204">
    <property type="entry name" value="AraC_XylS_family_regulators"/>
</dbReference>
<dbReference type="AlphaFoldDB" id="A0A399FCQ1"/>
<dbReference type="OrthoDB" id="9813413at2"/>
<dbReference type="GO" id="GO:0043565">
    <property type="term" value="F:sequence-specific DNA binding"/>
    <property type="evidence" value="ECO:0007669"/>
    <property type="project" value="InterPro"/>
</dbReference>
<keyword evidence="2" id="KW-0238">DNA-binding</keyword>
<dbReference type="RefSeq" id="WP_119356121.1">
    <property type="nucleotide sequence ID" value="NZ_BJXM01000003.1"/>
</dbReference>
<keyword evidence="1" id="KW-0805">Transcription regulation</keyword>
<dbReference type="SUPFAM" id="SSF46689">
    <property type="entry name" value="Homeodomain-like"/>
    <property type="match status" value="2"/>
</dbReference>
<dbReference type="Pfam" id="PF12852">
    <property type="entry name" value="Cupin_6"/>
    <property type="match status" value="1"/>
</dbReference>
<accession>A0A399FCQ1</accession>
<sequence length="327" mass="36173">MFKFLVYSFGETGVFVDVLAEVLESVRLDGSLYSRAELQAPWGMGFKPSKAMVFHVVHEGQCWLRPGSEAEPILLGVGDLAVVRQGLGHQIASGISEAARVELSVDTRNPSCQRLRYGSGGPSTTLLCGSFRFAQNPGHPLLPLFPPVILVRGKQGQTAPWLEMALRFMAVESETERPGQQTILRRLSDILFVQVVRAWLESSSDESIGWIRGLRDPQIGTALGLMHRHPERRWTVAALAHEVGLARTSFATRFRSLVGEPPLAYLGRWRVSLAAELLREDGLSQAKVAERVGYESEAAFSHAFKRYHGTAPGAYRRAARTAAKWPR</sequence>
<dbReference type="SMART" id="SM00342">
    <property type="entry name" value="HTH_ARAC"/>
    <property type="match status" value="1"/>
</dbReference>
<dbReference type="InterPro" id="IPR032783">
    <property type="entry name" value="AraC_lig"/>
</dbReference>
<dbReference type="PROSITE" id="PS01124">
    <property type="entry name" value="HTH_ARAC_FAMILY_2"/>
    <property type="match status" value="1"/>
</dbReference>
<dbReference type="InterPro" id="IPR009057">
    <property type="entry name" value="Homeodomain-like_sf"/>
</dbReference>
<name>A0A399FCQ1_9DEIN</name>
<dbReference type="Pfam" id="PF12833">
    <property type="entry name" value="HTH_18"/>
    <property type="match status" value="1"/>
</dbReference>
<dbReference type="GO" id="GO:0003700">
    <property type="term" value="F:DNA-binding transcription factor activity"/>
    <property type="evidence" value="ECO:0007669"/>
    <property type="project" value="InterPro"/>
</dbReference>
<gene>
    <name evidence="5" type="primary">rclR_1</name>
    <name evidence="5" type="ORF">Mgrana_00600</name>
</gene>
<protein>
    <submittedName>
        <fullName evidence="5">RCS-specific HTH-type transcriptional activator RclR</fullName>
    </submittedName>
</protein>
<dbReference type="Gene3D" id="1.10.10.60">
    <property type="entry name" value="Homeodomain-like"/>
    <property type="match status" value="2"/>
</dbReference>
<evidence type="ECO:0000256" key="2">
    <source>
        <dbReference type="ARBA" id="ARBA00023125"/>
    </source>
</evidence>
<evidence type="ECO:0000256" key="3">
    <source>
        <dbReference type="ARBA" id="ARBA00023163"/>
    </source>
</evidence>
<dbReference type="Proteomes" id="UP000266178">
    <property type="component" value="Unassembled WGS sequence"/>
</dbReference>
<dbReference type="InterPro" id="IPR018060">
    <property type="entry name" value="HTH_AraC"/>
</dbReference>
<feature type="domain" description="HTH araC/xylS-type" evidence="4">
    <location>
        <begin position="220"/>
        <end position="318"/>
    </location>
</feature>
<evidence type="ECO:0000256" key="1">
    <source>
        <dbReference type="ARBA" id="ARBA00023015"/>
    </source>
</evidence>
<organism evidence="5 6">
    <name type="scientific">Meiothermus granaticius NBRC 107808</name>
    <dbReference type="NCBI Taxonomy" id="1227551"/>
    <lineage>
        <taxon>Bacteria</taxon>
        <taxon>Thermotogati</taxon>
        <taxon>Deinococcota</taxon>
        <taxon>Deinococci</taxon>
        <taxon>Thermales</taxon>
        <taxon>Thermaceae</taxon>
        <taxon>Meiothermus</taxon>
    </lineage>
</organism>
<comment type="caution">
    <text evidence="5">The sequence shown here is derived from an EMBL/GenBank/DDBJ whole genome shotgun (WGS) entry which is preliminary data.</text>
</comment>
<dbReference type="EMBL" id="QWLB01000005">
    <property type="protein sequence ID" value="RIH93546.1"/>
    <property type="molecule type" value="Genomic_DNA"/>
</dbReference>
<dbReference type="PANTHER" id="PTHR46796:SF7">
    <property type="entry name" value="ARAC FAMILY TRANSCRIPTIONAL REGULATOR"/>
    <property type="match status" value="1"/>
</dbReference>
<proteinExistence type="predicted"/>
<evidence type="ECO:0000259" key="4">
    <source>
        <dbReference type="PROSITE" id="PS01124"/>
    </source>
</evidence>
<evidence type="ECO:0000313" key="6">
    <source>
        <dbReference type="Proteomes" id="UP000266178"/>
    </source>
</evidence>
<dbReference type="PANTHER" id="PTHR46796">
    <property type="entry name" value="HTH-TYPE TRANSCRIPTIONAL ACTIVATOR RHAS-RELATED"/>
    <property type="match status" value="1"/>
</dbReference>
<keyword evidence="6" id="KW-1185">Reference proteome</keyword>
<evidence type="ECO:0000313" key="5">
    <source>
        <dbReference type="EMBL" id="RIH93546.1"/>
    </source>
</evidence>
<keyword evidence="3" id="KW-0804">Transcription</keyword>
<reference evidence="5 6" key="1">
    <citation type="submission" date="2018-08" db="EMBL/GenBank/DDBJ databases">
        <title>Meiothermus granaticius genome AF-68 sequencing project.</title>
        <authorList>
            <person name="Da Costa M.S."/>
            <person name="Albuquerque L."/>
            <person name="Raposo P."/>
            <person name="Froufe H.J.C."/>
            <person name="Barroso C.S."/>
            <person name="Egas C."/>
        </authorList>
    </citation>
    <scope>NUCLEOTIDE SEQUENCE [LARGE SCALE GENOMIC DNA]</scope>
    <source>
        <strain evidence="5 6">AF-68</strain>
    </source>
</reference>